<dbReference type="GO" id="GO:0015074">
    <property type="term" value="P:DNA integration"/>
    <property type="evidence" value="ECO:0007669"/>
    <property type="project" value="InterPro"/>
</dbReference>
<dbReference type="InterPro" id="IPR009004">
    <property type="entry name" value="Transposase_Mu_C"/>
</dbReference>
<feature type="region of interest" description="Disordered" evidence="1">
    <location>
        <begin position="24"/>
        <end position="49"/>
    </location>
</feature>
<dbReference type="InterPro" id="IPR001584">
    <property type="entry name" value="Integrase_cat-core"/>
</dbReference>
<dbReference type="AlphaFoldDB" id="B6ISS2"/>
<gene>
    <name evidence="4" type="ordered locus">RC1_1091</name>
</gene>
<dbReference type="Gene3D" id="2.30.30.130">
    <property type="entry name" value="Transposase, Mu, C-terminal"/>
    <property type="match status" value="1"/>
</dbReference>
<keyword evidence="5" id="KW-1185">Reference proteome</keyword>
<dbReference type="PANTHER" id="PTHR35004:SF6">
    <property type="entry name" value="TRANSPOSASE"/>
    <property type="match status" value="1"/>
</dbReference>
<dbReference type="Pfam" id="PF00665">
    <property type="entry name" value="rve"/>
    <property type="match status" value="1"/>
</dbReference>
<feature type="region of interest" description="Disordered" evidence="1">
    <location>
        <begin position="67"/>
        <end position="89"/>
    </location>
</feature>
<dbReference type="SUPFAM" id="SSF53098">
    <property type="entry name" value="Ribonuclease H-like"/>
    <property type="match status" value="1"/>
</dbReference>
<dbReference type="InterPro" id="IPR003314">
    <property type="entry name" value="Mu-type_HTH"/>
</dbReference>
<dbReference type="Pfam" id="PF02316">
    <property type="entry name" value="HTH_Tnp_Mu_1"/>
    <property type="match status" value="1"/>
</dbReference>
<dbReference type="Pfam" id="PF09299">
    <property type="entry name" value="Mu-transpos_C"/>
    <property type="match status" value="1"/>
</dbReference>
<feature type="compositionally biased region" description="Basic and acidic residues" evidence="1">
    <location>
        <begin position="67"/>
        <end position="76"/>
    </location>
</feature>
<sequence length="710" mass="79802">MKDWFTAAELADLQLPAIASTERGIRGQATRGGWESRQRAARGGGREYPLSALPEEARLELARRAAAEAGDYEKPTPPKRKSVGPAPQNVNVATMPEKHLAEMEAKAAVVRAFHAYRDTCGLGQEKARLEFCALYSERVIPVAPWVRDQVPQVSKNALRKWEKAMAEHGLAGLAPRYGNRAGTGILDTDQEMQTFVLGLLADAPHVSSALVYKGLKARFSDRELPSLRSVQRFMERWKERNKQLFEKVMNPDAWRSKYKAASGSRSEGIIRLNQVWEMDSTPADLLLADNQRHALIGIIDVYSRRLRLLVSRTSSAAAIASAFRASIMAWGVPESVRIDNGADYISRHMRRAYDALGVETDICPPFTPESKPHIERAFRTFSHDLLELQAGFIGHNVAERKAIEARKSFAQRLMTRGETVEMRMTPEELQKFCDQWCQDIYQHDQHGGLNNKTPFQMAAAWTAPIKRIENERALDVLLSPTAGDGWRVVTKKGIRIDGASFDHQFLGGMEGQRVQVLFDEADYGFVYVFDEAGEFVCKAMCPERVGVSRIDVAVARKARQNQVIAEGMKQLRKAKKDARTEDVVGDILMARAEEAGKLVTFPTRSEAHTTPALDQAARAGRVLPEPPPARTTADRERHLALVEELRTAPPPRDERAEKRARVERALEIEQRLEAGEAVDADDRRWFEGYRDHPEFQTQKEMIAEFGRMVI</sequence>
<organism evidence="4 5">
    <name type="scientific">Rhodospirillum centenum (strain ATCC 51521 / SW)</name>
    <dbReference type="NCBI Taxonomy" id="414684"/>
    <lineage>
        <taxon>Bacteria</taxon>
        <taxon>Pseudomonadati</taxon>
        <taxon>Pseudomonadota</taxon>
        <taxon>Alphaproteobacteria</taxon>
        <taxon>Rhodospirillales</taxon>
        <taxon>Rhodospirillaceae</taxon>
        <taxon>Rhodospirillum</taxon>
    </lineage>
</organism>
<dbReference type="SUPFAM" id="SSF50610">
    <property type="entry name" value="mu transposase, C-terminal domain"/>
    <property type="match status" value="1"/>
</dbReference>
<protein>
    <submittedName>
        <fullName evidence="4">Phage transposase protein A</fullName>
    </submittedName>
</protein>
<name>B6ISS2_RHOCS</name>
<evidence type="ECO:0000256" key="1">
    <source>
        <dbReference type="SAM" id="MobiDB-lite"/>
    </source>
</evidence>
<evidence type="ECO:0000259" key="3">
    <source>
        <dbReference type="PROSITE" id="PS51702"/>
    </source>
</evidence>
<evidence type="ECO:0000313" key="4">
    <source>
        <dbReference type="EMBL" id="ACI98508.1"/>
    </source>
</evidence>
<dbReference type="eggNOG" id="COG2801">
    <property type="taxonomic scope" value="Bacteria"/>
</dbReference>
<dbReference type="PROSITE" id="PS50994">
    <property type="entry name" value="INTEGRASE"/>
    <property type="match status" value="1"/>
</dbReference>
<evidence type="ECO:0000313" key="5">
    <source>
        <dbReference type="Proteomes" id="UP000001591"/>
    </source>
</evidence>
<dbReference type="GO" id="GO:0003677">
    <property type="term" value="F:DNA binding"/>
    <property type="evidence" value="ECO:0007669"/>
    <property type="project" value="InterPro"/>
</dbReference>
<dbReference type="OrthoDB" id="5287589at2"/>
<accession>B6ISS2</accession>
<feature type="domain" description="HTH Mu-type" evidence="3">
    <location>
        <begin position="3"/>
        <end position="69"/>
    </location>
</feature>
<dbReference type="RefSeq" id="WP_012566297.1">
    <property type="nucleotide sequence ID" value="NC_011420.2"/>
</dbReference>
<dbReference type="KEGG" id="rce:RC1_1091"/>
<evidence type="ECO:0000259" key="2">
    <source>
        <dbReference type="PROSITE" id="PS50994"/>
    </source>
</evidence>
<dbReference type="HOGENOM" id="CLU_023172_0_0_5"/>
<dbReference type="SUPFAM" id="SSF46955">
    <property type="entry name" value="Putative DNA-binding domain"/>
    <property type="match status" value="1"/>
</dbReference>
<proteinExistence type="predicted"/>
<dbReference type="Gene3D" id="1.10.10.10">
    <property type="entry name" value="Winged helix-like DNA-binding domain superfamily/Winged helix DNA-binding domain"/>
    <property type="match status" value="1"/>
</dbReference>
<dbReference type="InterPro" id="IPR009061">
    <property type="entry name" value="DNA-bd_dom_put_sf"/>
</dbReference>
<dbReference type="InterPro" id="IPR012337">
    <property type="entry name" value="RNaseH-like_sf"/>
</dbReference>
<dbReference type="Gene3D" id="3.30.420.10">
    <property type="entry name" value="Ribonuclease H-like superfamily/Ribonuclease H"/>
    <property type="match status" value="1"/>
</dbReference>
<reference evidence="4 5" key="1">
    <citation type="journal article" date="2010" name="BMC Genomics">
        <title>Metabolic flexibility revealed in the genome of the cyst-forming alpha-1 proteobacterium Rhodospirillum centenum.</title>
        <authorList>
            <person name="Lu Y.K."/>
            <person name="Marden J."/>
            <person name="Han M."/>
            <person name="Swingley W.D."/>
            <person name="Mastrian S.D."/>
            <person name="Chowdhury S.R."/>
            <person name="Hao J."/>
            <person name="Helmy T."/>
            <person name="Kim S."/>
            <person name="Kurdoglu A.A."/>
            <person name="Matthies H.J."/>
            <person name="Rollo D."/>
            <person name="Stothard P."/>
            <person name="Blankenship R.E."/>
            <person name="Bauer C.E."/>
            <person name="Touchman J.W."/>
        </authorList>
    </citation>
    <scope>NUCLEOTIDE SEQUENCE [LARGE SCALE GENOMIC DNA]</scope>
    <source>
        <strain evidence="5">ATCC 51521 / SW</strain>
    </source>
</reference>
<dbReference type="InterPro" id="IPR036397">
    <property type="entry name" value="RNaseH_sf"/>
</dbReference>
<dbReference type="InterPro" id="IPR036388">
    <property type="entry name" value="WH-like_DNA-bd_sf"/>
</dbReference>
<dbReference type="EMBL" id="CP000613">
    <property type="protein sequence ID" value="ACI98508.1"/>
    <property type="molecule type" value="Genomic_DNA"/>
</dbReference>
<dbReference type="STRING" id="414684.RC1_1091"/>
<dbReference type="InterPro" id="IPR015378">
    <property type="entry name" value="Transposase-like_Mu_C"/>
</dbReference>
<dbReference type="PANTHER" id="PTHR35004">
    <property type="entry name" value="TRANSPOSASE RV3428C-RELATED"/>
    <property type="match status" value="1"/>
</dbReference>
<dbReference type="Proteomes" id="UP000001591">
    <property type="component" value="Chromosome"/>
</dbReference>
<feature type="domain" description="Integrase catalytic" evidence="2">
    <location>
        <begin position="262"/>
        <end position="434"/>
    </location>
</feature>
<dbReference type="PROSITE" id="PS51702">
    <property type="entry name" value="HTH_MU"/>
    <property type="match status" value="1"/>
</dbReference>